<dbReference type="SUPFAM" id="SSF52540">
    <property type="entry name" value="P-loop containing nucleoside triphosphate hydrolases"/>
    <property type="match status" value="1"/>
</dbReference>
<dbReference type="Pfam" id="PF12532">
    <property type="entry name" value="DUF3732"/>
    <property type="match status" value="1"/>
</dbReference>
<feature type="coiled-coil region" evidence="1">
    <location>
        <begin position="199"/>
        <end position="226"/>
    </location>
</feature>
<keyword evidence="1" id="KW-0175">Coiled coil</keyword>
<keyword evidence="3" id="KW-1185">Reference proteome</keyword>
<dbReference type="InterPro" id="IPR022205">
    <property type="entry name" value="DUF3732"/>
</dbReference>
<dbReference type="AlphaFoldDB" id="A0LJV4"/>
<dbReference type="EMBL" id="CP000478">
    <property type="protein sequence ID" value="ABK17706.1"/>
    <property type="molecule type" value="Genomic_DNA"/>
</dbReference>
<dbReference type="eggNOG" id="COG0419">
    <property type="taxonomic scope" value="Bacteria"/>
</dbReference>
<dbReference type="STRING" id="335543.Sfum_2023"/>
<accession>A0LJV4</accession>
<dbReference type="HOGENOM" id="CLU_028585_0_0_7"/>
<dbReference type="OrthoDB" id="103556at2"/>
<proteinExistence type="predicted"/>
<evidence type="ECO:0000256" key="1">
    <source>
        <dbReference type="SAM" id="Coils"/>
    </source>
</evidence>
<dbReference type="InParanoid" id="A0LJV4"/>
<dbReference type="Gene3D" id="3.40.50.300">
    <property type="entry name" value="P-loop containing nucleotide triphosphate hydrolases"/>
    <property type="match status" value="1"/>
</dbReference>
<gene>
    <name evidence="2" type="ordered locus">Sfum_2023</name>
</gene>
<sequence length="656" mass="74838">MFFQIKEIVLWPKNGSLEPRRLPFEKGKVNVISGGSRTGKSAIIPIIDYCLGSKKCRIPVNTIRNSCEWFGVVVQTGTGEKLFARREPGFQKATGDMFIIEGKEVEVPEKINLKNSGVEAVKASLDELVGLTALDFDTESLGSGFKGRPSFRDLSAFMFQPQNIVANPDVFFYKADTYEHREKLRTIFPYVLDAINPQILAMQHELAQLKKDLRRKQAEYENIKLVSERWLAELHAKISEARELGLIKAVVPEDASREQMIEILAAVAKFSGDEIKVTEQSVNEAIEELRRLEDEERSASFELSELRGRLDEMSALRQSTVTYHGALHIQRDRLKVSEWMLNNLDKEQECPMCGSSSIQVDEKLEWLHKALKEIEKTAGEFEQVPAAFDREFERVGREMRDASERLRGIRIRISALRKTSEQAQKRRYDALQTSRFIGGLEEALQMYSRIGTDSVLWNEISDLREKITARENQISEREIRERTRRALRKVESNAGRILPHLDTERPDDPVSLLINDLTIKIGGVSREDYLWEIGSGSNWLSYHIAVMVGLHQFFLSLRYSPVPSFLILDQPSQVYFPKTLSLKEYDEGKEIALRDEDVVAVRKAFLALSVAVTASKGGFQVIVLDHATENVWGNISNVHLVEEWRDGKKLIPPSWE</sequence>
<evidence type="ECO:0000313" key="3">
    <source>
        <dbReference type="Proteomes" id="UP000001784"/>
    </source>
</evidence>
<dbReference type="KEGG" id="sfu:Sfum_2023"/>
<organism evidence="2 3">
    <name type="scientific">Syntrophobacter fumaroxidans (strain DSM 10017 / MPOB)</name>
    <dbReference type="NCBI Taxonomy" id="335543"/>
    <lineage>
        <taxon>Bacteria</taxon>
        <taxon>Pseudomonadati</taxon>
        <taxon>Thermodesulfobacteriota</taxon>
        <taxon>Syntrophobacteria</taxon>
        <taxon>Syntrophobacterales</taxon>
        <taxon>Syntrophobacteraceae</taxon>
        <taxon>Syntrophobacter</taxon>
    </lineage>
</organism>
<dbReference type="RefSeq" id="WP_011698876.1">
    <property type="nucleotide sequence ID" value="NC_008554.1"/>
</dbReference>
<reference evidence="2 3" key="1">
    <citation type="submission" date="2006-10" db="EMBL/GenBank/DDBJ databases">
        <title>Complete sequence of Syntrophobacter fumaroxidans MPOB.</title>
        <authorList>
            <consortium name="US DOE Joint Genome Institute"/>
            <person name="Copeland A."/>
            <person name="Lucas S."/>
            <person name="Lapidus A."/>
            <person name="Barry K."/>
            <person name="Detter J.C."/>
            <person name="Glavina del Rio T."/>
            <person name="Hammon N."/>
            <person name="Israni S."/>
            <person name="Pitluck S."/>
            <person name="Goltsman E.G."/>
            <person name="Martinez M."/>
            <person name="Schmutz J."/>
            <person name="Larimer F."/>
            <person name="Land M."/>
            <person name="Hauser L."/>
            <person name="Kyrpides N."/>
            <person name="Kim E."/>
            <person name="Boone D.R."/>
            <person name="Brockman F."/>
            <person name="Culley D."/>
            <person name="Ferry J."/>
            <person name="Gunsalus R."/>
            <person name="McInerney M.J."/>
            <person name="Morrison M."/>
            <person name="Plugge C."/>
            <person name="Rohlin L."/>
            <person name="Scholten J."/>
            <person name="Sieber J."/>
            <person name="Stams A.J.M."/>
            <person name="Worm P."/>
            <person name="Henstra A.M."/>
            <person name="Richardson P."/>
        </authorList>
    </citation>
    <scope>NUCLEOTIDE SEQUENCE [LARGE SCALE GENOMIC DNA]</scope>
    <source>
        <strain evidence="3">DSM 10017 / MPOB</strain>
    </source>
</reference>
<dbReference type="InterPro" id="IPR027417">
    <property type="entry name" value="P-loop_NTPase"/>
</dbReference>
<evidence type="ECO:0008006" key="4">
    <source>
        <dbReference type="Google" id="ProtNLM"/>
    </source>
</evidence>
<protein>
    <recommendedName>
        <fullName evidence="4">DUF3732 domain-containing protein</fullName>
    </recommendedName>
</protein>
<dbReference type="Proteomes" id="UP000001784">
    <property type="component" value="Chromosome"/>
</dbReference>
<evidence type="ECO:0000313" key="2">
    <source>
        <dbReference type="EMBL" id="ABK17706.1"/>
    </source>
</evidence>
<feature type="coiled-coil region" evidence="1">
    <location>
        <begin position="275"/>
        <end position="309"/>
    </location>
</feature>
<name>A0LJV4_SYNFM</name>